<sequence length="43" mass="4147">MYLTTVLAALLTLYPSLAAAQVVGKAYGFATGVTGGGSAKAAA</sequence>
<evidence type="ECO:0000313" key="3">
    <source>
        <dbReference type="Proteomes" id="UP000652219"/>
    </source>
</evidence>
<dbReference type="EMBL" id="WIGN01000426">
    <property type="protein sequence ID" value="KAF6793730.1"/>
    <property type="molecule type" value="Genomic_DNA"/>
</dbReference>
<dbReference type="Proteomes" id="UP000652219">
    <property type="component" value="Unassembled WGS sequence"/>
</dbReference>
<gene>
    <name evidence="2" type="ORF">CSOJ01_13858</name>
</gene>
<keyword evidence="3" id="KW-1185">Reference proteome</keyword>
<reference evidence="2 3" key="1">
    <citation type="journal article" date="2020" name="Phytopathology">
        <title>Genome Sequence Resources of Colletotrichum truncatum, C. plurivorum, C. musicola, and C. sojae: Four Species Pathogenic to Soybean (Glycine max).</title>
        <authorList>
            <person name="Rogerio F."/>
            <person name="Boufleur T.R."/>
            <person name="Ciampi-Guillardi M."/>
            <person name="Sukno S.A."/>
            <person name="Thon M.R."/>
            <person name="Massola Junior N.S."/>
            <person name="Baroncelli R."/>
        </authorList>
    </citation>
    <scope>NUCLEOTIDE SEQUENCE [LARGE SCALE GENOMIC DNA]</scope>
    <source>
        <strain evidence="2 3">LFN0009</strain>
    </source>
</reference>
<dbReference type="GO" id="GO:0016829">
    <property type="term" value="F:lyase activity"/>
    <property type="evidence" value="ECO:0007669"/>
    <property type="project" value="UniProtKB-KW"/>
</dbReference>
<keyword evidence="2" id="KW-0456">Lyase</keyword>
<evidence type="ECO:0000256" key="1">
    <source>
        <dbReference type="SAM" id="SignalP"/>
    </source>
</evidence>
<comment type="caution">
    <text evidence="2">The sequence shown here is derived from an EMBL/GenBank/DDBJ whole genome shotgun (WGS) entry which is preliminary data.</text>
</comment>
<keyword evidence="1" id="KW-0732">Signal</keyword>
<dbReference type="AlphaFoldDB" id="A0A8H6IR85"/>
<feature type="non-terminal residue" evidence="2">
    <location>
        <position position="43"/>
    </location>
</feature>
<feature type="chain" id="PRO_5034247554" evidence="1">
    <location>
        <begin position="20"/>
        <end position="43"/>
    </location>
</feature>
<evidence type="ECO:0000313" key="2">
    <source>
        <dbReference type="EMBL" id="KAF6793730.1"/>
    </source>
</evidence>
<accession>A0A8H6IR85</accession>
<feature type="signal peptide" evidence="1">
    <location>
        <begin position="1"/>
        <end position="19"/>
    </location>
</feature>
<name>A0A8H6IR85_9PEZI</name>
<proteinExistence type="predicted"/>
<organism evidence="2 3">
    <name type="scientific">Colletotrichum sojae</name>
    <dbReference type="NCBI Taxonomy" id="2175907"/>
    <lineage>
        <taxon>Eukaryota</taxon>
        <taxon>Fungi</taxon>
        <taxon>Dikarya</taxon>
        <taxon>Ascomycota</taxon>
        <taxon>Pezizomycotina</taxon>
        <taxon>Sordariomycetes</taxon>
        <taxon>Hypocreomycetidae</taxon>
        <taxon>Glomerellales</taxon>
        <taxon>Glomerellaceae</taxon>
        <taxon>Colletotrichum</taxon>
        <taxon>Colletotrichum orchidearum species complex</taxon>
    </lineage>
</organism>
<protein>
    <submittedName>
        <fullName evidence="2">Pectin lyase</fullName>
    </submittedName>
</protein>